<proteinExistence type="predicted"/>
<evidence type="ECO:0000313" key="5">
    <source>
        <dbReference type="Proteomes" id="UP000677082"/>
    </source>
</evidence>
<dbReference type="SUPFAM" id="SSF50129">
    <property type="entry name" value="GroES-like"/>
    <property type="match status" value="1"/>
</dbReference>
<dbReference type="InterPro" id="IPR013154">
    <property type="entry name" value="ADH-like_N"/>
</dbReference>
<dbReference type="AlphaFoldDB" id="A0A919W6H3"/>
<dbReference type="Pfam" id="PF08240">
    <property type="entry name" value="ADH_N"/>
    <property type="match status" value="1"/>
</dbReference>
<dbReference type="Proteomes" id="UP000677082">
    <property type="component" value="Unassembled WGS sequence"/>
</dbReference>
<evidence type="ECO:0000256" key="2">
    <source>
        <dbReference type="ARBA" id="ARBA00023002"/>
    </source>
</evidence>
<dbReference type="InterPro" id="IPR011032">
    <property type="entry name" value="GroES-like_sf"/>
</dbReference>
<keyword evidence="2" id="KW-0560">Oxidoreductase</keyword>
<organism evidence="4 5">
    <name type="scientific">Paractinoplanes toevensis</name>
    <dbReference type="NCBI Taxonomy" id="571911"/>
    <lineage>
        <taxon>Bacteria</taxon>
        <taxon>Bacillati</taxon>
        <taxon>Actinomycetota</taxon>
        <taxon>Actinomycetes</taxon>
        <taxon>Micromonosporales</taxon>
        <taxon>Micromonosporaceae</taxon>
        <taxon>Paractinoplanes</taxon>
    </lineage>
</organism>
<evidence type="ECO:0000256" key="1">
    <source>
        <dbReference type="ARBA" id="ARBA00022857"/>
    </source>
</evidence>
<feature type="domain" description="Enoyl reductase (ER)" evidence="3">
    <location>
        <begin position="10"/>
        <end position="322"/>
    </location>
</feature>
<dbReference type="SMART" id="SM00829">
    <property type="entry name" value="PKS_ER"/>
    <property type="match status" value="1"/>
</dbReference>
<protein>
    <submittedName>
        <fullName evidence="4">NADPH:quinone reductase</fullName>
    </submittedName>
</protein>
<dbReference type="Gene3D" id="3.40.50.720">
    <property type="entry name" value="NAD(P)-binding Rossmann-like Domain"/>
    <property type="match status" value="1"/>
</dbReference>
<keyword evidence="5" id="KW-1185">Reference proteome</keyword>
<dbReference type="Pfam" id="PF13602">
    <property type="entry name" value="ADH_zinc_N_2"/>
    <property type="match status" value="1"/>
</dbReference>
<dbReference type="RefSeq" id="WP_213008825.1">
    <property type="nucleotide sequence ID" value="NZ_BOQN01000062.1"/>
</dbReference>
<evidence type="ECO:0000259" key="3">
    <source>
        <dbReference type="SMART" id="SM00829"/>
    </source>
</evidence>
<dbReference type="InterPro" id="IPR020843">
    <property type="entry name" value="ER"/>
</dbReference>
<sequence length="324" mass="32851">MLAAVVTRFGNPDVFALTDLPDPQPGPGQISINVSHAAVGLIDAYVRQGLYSERPGLPQPPYVPGLEVTGTVRAIGEGVTGLRVGEPVLTLSGTGAEGGYASIEVVDAAMAVSLDGSHIDPALAVAAVPNAATAYLALTEVAHLRKNERVLVHGAIGGLASAFPGMARLLGASEVVGTVLTADLDAARASGLPYDEILASGDDLGAARFDVVVDPVGGDVRTASLTAMAPMGRMLLVGNASGDWTHTVNTSQLWGGNLALLGFAAGFFLPAHPELAGTAGAAALEAAKRGLLPLNVTTLPLSQAAEAHRRLEAGSVRGRIVLTV</sequence>
<dbReference type="GO" id="GO:0070402">
    <property type="term" value="F:NADPH binding"/>
    <property type="evidence" value="ECO:0007669"/>
    <property type="project" value="TreeGrafter"/>
</dbReference>
<dbReference type="InterPro" id="IPR036291">
    <property type="entry name" value="NAD(P)-bd_dom_sf"/>
</dbReference>
<dbReference type="EMBL" id="BOQN01000062">
    <property type="protein sequence ID" value="GIM92988.1"/>
    <property type="molecule type" value="Genomic_DNA"/>
</dbReference>
<dbReference type="PANTHER" id="PTHR48106">
    <property type="entry name" value="QUINONE OXIDOREDUCTASE PIG3-RELATED"/>
    <property type="match status" value="1"/>
</dbReference>
<dbReference type="GO" id="GO:0016651">
    <property type="term" value="F:oxidoreductase activity, acting on NAD(P)H"/>
    <property type="evidence" value="ECO:0007669"/>
    <property type="project" value="TreeGrafter"/>
</dbReference>
<dbReference type="Gene3D" id="3.90.180.10">
    <property type="entry name" value="Medium-chain alcohol dehydrogenases, catalytic domain"/>
    <property type="match status" value="1"/>
</dbReference>
<dbReference type="SUPFAM" id="SSF51735">
    <property type="entry name" value="NAD(P)-binding Rossmann-fold domains"/>
    <property type="match status" value="1"/>
</dbReference>
<evidence type="ECO:0000313" key="4">
    <source>
        <dbReference type="EMBL" id="GIM92988.1"/>
    </source>
</evidence>
<name>A0A919W6H3_9ACTN</name>
<keyword evidence="1" id="KW-0521">NADP</keyword>
<reference evidence="4 5" key="1">
    <citation type="submission" date="2021-03" db="EMBL/GenBank/DDBJ databases">
        <title>Whole genome shotgun sequence of Actinoplanes toevensis NBRC 105298.</title>
        <authorList>
            <person name="Komaki H."/>
            <person name="Tamura T."/>
        </authorList>
    </citation>
    <scope>NUCLEOTIDE SEQUENCE [LARGE SCALE GENOMIC DNA]</scope>
    <source>
        <strain evidence="4 5">NBRC 105298</strain>
    </source>
</reference>
<comment type="caution">
    <text evidence="4">The sequence shown here is derived from an EMBL/GenBank/DDBJ whole genome shotgun (WGS) entry which is preliminary data.</text>
</comment>
<gene>
    <name evidence="4" type="primary">qor_4</name>
    <name evidence="4" type="ORF">Ato02nite_047810</name>
</gene>
<accession>A0A919W6H3</accession>